<feature type="transmembrane region" description="Helical" evidence="2">
    <location>
        <begin position="197"/>
        <end position="217"/>
    </location>
</feature>
<organism evidence="3">
    <name type="scientific">Pandoravirus macleodensis</name>
    <dbReference type="NCBI Taxonomy" id="2107707"/>
    <lineage>
        <taxon>Viruses</taxon>
        <taxon>Pandoravirus</taxon>
    </lineage>
</organism>
<sequence>MDVALGGAMMTDTTSRERLVRRRRLLVVRWWPCWTVVPALLTALLVFVPWYTWDLAPDYDLAGRARRASCLVLAHATPLTAVGSDLVIPRLYVRLSPVANNHAIGDHNHYDPKRHDNASDDKSTQTEHLDDDADVETWAMPFLTERDSYMDNESALAFLAASPVGARRACFYDPVAPTGAHVAMDNNVPSLFRRLCLVAWSAAVAAVSAMAVCFGLVSRWAAL</sequence>
<gene>
    <name evidence="3" type="ORF">pmac_cds_65</name>
</gene>
<evidence type="ECO:0000256" key="2">
    <source>
        <dbReference type="SAM" id="Phobius"/>
    </source>
</evidence>
<keyword evidence="2" id="KW-1133">Transmembrane helix</keyword>
<keyword evidence="2" id="KW-0472">Membrane</keyword>
<feature type="region of interest" description="Disordered" evidence="1">
    <location>
        <begin position="104"/>
        <end position="130"/>
    </location>
</feature>
<dbReference type="GeneID" id="36841208"/>
<evidence type="ECO:0000313" key="3">
    <source>
        <dbReference type="EMBL" id="AVK76753.1"/>
    </source>
</evidence>
<keyword evidence="2" id="KW-0812">Transmembrane</keyword>
<feature type="compositionally biased region" description="Basic and acidic residues" evidence="1">
    <location>
        <begin position="104"/>
        <end position="128"/>
    </location>
</feature>
<name>A0A2U7UE92_9VIRU</name>
<reference evidence="3" key="1">
    <citation type="journal article" date="2018" name="Nat. Commun.">
        <title>Diversity and evolution of the emerging Pandoraviridae family.</title>
        <authorList>
            <person name="Legendre M."/>
            <person name="Fabre E."/>
            <person name="Poirot O."/>
            <person name="Jeudy S."/>
            <person name="Lartigue A."/>
            <person name="Alempic J.M."/>
            <person name="Beucher L."/>
            <person name="Philippe N."/>
            <person name="Bertaux L."/>
            <person name="Christo-Foroux E."/>
            <person name="Labadie K."/>
            <person name="Coute Y."/>
            <person name="Abergel C."/>
            <person name="Claverie J.M."/>
        </authorList>
    </citation>
    <scope>NUCLEOTIDE SEQUENCE [LARGE SCALE GENOMIC DNA]</scope>
    <source>
        <strain evidence="3">Macleodensis</strain>
    </source>
</reference>
<dbReference type="KEGG" id="vg:36841208"/>
<protein>
    <submittedName>
        <fullName evidence="3">Uncharacterized protein</fullName>
    </submittedName>
</protein>
<feature type="transmembrane region" description="Helical" evidence="2">
    <location>
        <begin position="26"/>
        <end position="51"/>
    </location>
</feature>
<dbReference type="RefSeq" id="YP_009480749.1">
    <property type="nucleotide sequence ID" value="NC_037665.1"/>
</dbReference>
<proteinExistence type="predicted"/>
<dbReference type="Proteomes" id="UP000249758">
    <property type="component" value="Segment"/>
</dbReference>
<evidence type="ECO:0000256" key="1">
    <source>
        <dbReference type="SAM" id="MobiDB-lite"/>
    </source>
</evidence>
<accession>A0A2U7UE92</accession>
<dbReference type="EMBL" id="MG011691">
    <property type="protein sequence ID" value="AVK76753.1"/>
    <property type="molecule type" value="Genomic_DNA"/>
</dbReference>